<proteinExistence type="predicted"/>
<evidence type="ECO:0008006" key="4">
    <source>
        <dbReference type="Google" id="ProtNLM"/>
    </source>
</evidence>
<dbReference type="EMBL" id="JAJFAT010000034">
    <property type="protein sequence ID" value="MCC3146056.1"/>
    <property type="molecule type" value="Genomic_DNA"/>
</dbReference>
<feature type="region of interest" description="Disordered" evidence="1">
    <location>
        <begin position="1"/>
        <end position="20"/>
    </location>
</feature>
<sequence>MNTHRAKTKEPVKREPPTHISTAPNQVWTLDITWLRTMIKGEHFKLYLELICLVE</sequence>
<keyword evidence="3" id="KW-1185">Reference proteome</keyword>
<reference evidence="2 3" key="1">
    <citation type="submission" date="2021-10" db="EMBL/GenBank/DDBJ databases">
        <authorList>
            <person name="Grouzdev D.S."/>
            <person name="Pantiukh K.S."/>
            <person name="Krutkina M.S."/>
        </authorList>
    </citation>
    <scope>NUCLEOTIDE SEQUENCE [LARGE SCALE GENOMIC DNA]</scope>
    <source>
        <strain evidence="2 3">Z-7514</strain>
    </source>
</reference>
<gene>
    <name evidence="2" type="ORF">LJ207_12115</name>
</gene>
<name>A0AAW4X2L6_9FIRM</name>
<evidence type="ECO:0000313" key="2">
    <source>
        <dbReference type="EMBL" id="MCC3146056.1"/>
    </source>
</evidence>
<accession>A0AAW4X2L6</accession>
<feature type="compositionally biased region" description="Basic and acidic residues" evidence="1">
    <location>
        <begin position="8"/>
        <end position="17"/>
    </location>
</feature>
<dbReference type="AlphaFoldDB" id="A0AAW4X2L6"/>
<dbReference type="RefSeq" id="WP_229346754.1">
    <property type="nucleotide sequence ID" value="NZ_JAJFAT010000034.1"/>
</dbReference>
<evidence type="ECO:0000256" key="1">
    <source>
        <dbReference type="SAM" id="MobiDB-lite"/>
    </source>
</evidence>
<comment type="caution">
    <text evidence="2">The sequence shown here is derived from an EMBL/GenBank/DDBJ whole genome shotgun (WGS) entry which is preliminary data.</text>
</comment>
<protein>
    <recommendedName>
        <fullName evidence="4">Transposase</fullName>
    </recommendedName>
</protein>
<evidence type="ECO:0000313" key="3">
    <source>
        <dbReference type="Proteomes" id="UP001199296"/>
    </source>
</evidence>
<dbReference type="Proteomes" id="UP001199296">
    <property type="component" value="Unassembled WGS sequence"/>
</dbReference>
<organism evidence="2 3">
    <name type="scientific">Halanaerobium polyolivorans</name>
    <dbReference type="NCBI Taxonomy" id="2886943"/>
    <lineage>
        <taxon>Bacteria</taxon>
        <taxon>Bacillati</taxon>
        <taxon>Bacillota</taxon>
        <taxon>Clostridia</taxon>
        <taxon>Halanaerobiales</taxon>
        <taxon>Halanaerobiaceae</taxon>
        <taxon>Halanaerobium</taxon>
    </lineage>
</organism>